<evidence type="ECO:0000313" key="2">
    <source>
        <dbReference type="EMBL" id="ABZ06081.1"/>
    </source>
</evidence>
<dbReference type="EMBL" id="EU016566">
    <property type="protein sequence ID" value="ABZ06081.1"/>
    <property type="molecule type" value="Genomic_DNA"/>
</dbReference>
<gene>
    <name evidence="2" type="ORF">ALOHA_HF4000005I08ctg1g8</name>
</gene>
<protein>
    <submittedName>
        <fullName evidence="2">Uncharacterized protein</fullName>
    </submittedName>
</protein>
<feature type="compositionally biased region" description="Polar residues" evidence="1">
    <location>
        <begin position="41"/>
        <end position="50"/>
    </location>
</feature>
<dbReference type="AlphaFoldDB" id="B3T0H2"/>
<proteinExistence type="predicted"/>
<reference evidence="2" key="1">
    <citation type="journal article" date="2008" name="ISME J.">
        <title>Genomic patterns of recombination, clonal divergence and environment in marine microbial populations.</title>
        <authorList>
            <person name="Konstantinidis K.T."/>
            <person name="Delong E.F."/>
        </authorList>
    </citation>
    <scope>NUCLEOTIDE SEQUENCE</scope>
</reference>
<accession>B3T0H2</accession>
<evidence type="ECO:0000256" key="1">
    <source>
        <dbReference type="SAM" id="MobiDB-lite"/>
    </source>
</evidence>
<organism evidence="2">
    <name type="scientific">uncultured marine microorganism HF4000_005I08</name>
    <dbReference type="NCBI Taxonomy" id="455507"/>
    <lineage>
        <taxon>unclassified sequences</taxon>
        <taxon>environmental samples</taxon>
    </lineage>
</organism>
<feature type="region of interest" description="Disordered" evidence="1">
    <location>
        <begin position="41"/>
        <end position="67"/>
    </location>
</feature>
<name>B3T0H2_9ZZZZ</name>
<sequence>MRKSRLSKAKQKVKIRHIKQLVKECLTGLSGAAPNINEEVANSPSKSFGTSIRPGKSGAWRFQSGPP</sequence>